<dbReference type="GO" id="GO:0046872">
    <property type="term" value="F:metal ion binding"/>
    <property type="evidence" value="ECO:0007669"/>
    <property type="project" value="UniProtKB-KW"/>
</dbReference>
<evidence type="ECO:0000256" key="5">
    <source>
        <dbReference type="ARBA" id="ARBA00023014"/>
    </source>
</evidence>
<evidence type="ECO:0000313" key="7">
    <source>
        <dbReference type="Proteomes" id="UP000005384"/>
    </source>
</evidence>
<keyword evidence="7" id="KW-1185">Reference proteome</keyword>
<gene>
    <name evidence="6" type="ORF">HMPREF9473_01424</name>
</gene>
<dbReference type="InterPro" id="IPR036188">
    <property type="entry name" value="FAD/NAD-bd_sf"/>
</dbReference>
<dbReference type="PANTHER" id="PTHR43498:SF1">
    <property type="entry name" value="COB--COM HETERODISULFIDE REDUCTASE IRON-SULFUR SUBUNIT A"/>
    <property type="match status" value="1"/>
</dbReference>
<dbReference type="HOGENOM" id="CLU_010695_0_0_9"/>
<name>G5ID50_9FIRM</name>
<dbReference type="GO" id="GO:0016491">
    <property type="term" value="F:oxidoreductase activity"/>
    <property type="evidence" value="ECO:0007669"/>
    <property type="project" value="UniProtKB-KW"/>
</dbReference>
<keyword evidence="3" id="KW-0560">Oxidoreductase</keyword>
<dbReference type="Gene3D" id="3.50.50.60">
    <property type="entry name" value="FAD/NAD(P)-binding domain"/>
    <property type="match status" value="1"/>
</dbReference>
<dbReference type="Gene3D" id="2.60.120.260">
    <property type="entry name" value="Galactose-binding domain-like"/>
    <property type="match status" value="1"/>
</dbReference>
<dbReference type="Pfam" id="PF12831">
    <property type="entry name" value="FAD_oxidored"/>
    <property type="match status" value="1"/>
</dbReference>
<keyword evidence="4" id="KW-0408">Iron</keyword>
<dbReference type="SUPFAM" id="SSF49785">
    <property type="entry name" value="Galactose-binding domain-like"/>
    <property type="match status" value="1"/>
</dbReference>
<dbReference type="RefSeq" id="WP_006779408.1">
    <property type="nucleotide sequence ID" value="NZ_CP040506.1"/>
</dbReference>
<comment type="caution">
    <text evidence="6">The sequence shown here is derived from an EMBL/GenBank/DDBJ whole genome shotgun (WGS) entry which is preliminary data.</text>
</comment>
<evidence type="ECO:0000313" key="6">
    <source>
        <dbReference type="EMBL" id="EHI60615.1"/>
    </source>
</evidence>
<evidence type="ECO:0008006" key="8">
    <source>
        <dbReference type="Google" id="ProtNLM"/>
    </source>
</evidence>
<dbReference type="InterPro" id="IPR008979">
    <property type="entry name" value="Galactose-bd-like_sf"/>
</dbReference>
<dbReference type="EMBL" id="ADLN01000014">
    <property type="protein sequence ID" value="EHI60615.1"/>
    <property type="molecule type" value="Genomic_DNA"/>
</dbReference>
<dbReference type="GO" id="GO:0051539">
    <property type="term" value="F:4 iron, 4 sulfur cluster binding"/>
    <property type="evidence" value="ECO:0007669"/>
    <property type="project" value="UniProtKB-KW"/>
</dbReference>
<sequence>MSLREKEAVYDVIVVGGGIAGVCAAIAAAREGASVAIVQNRSVFGGTASSEIRMHIVGANCHSSKPDLRETGILEEILLENKRRNPYAAFPVFDMILWEKVFLEEGVTAYLNTNMDDVILDEGRIRGIVCHQNSTETQFTLCGTLFIDATGHGTLGVMAGAASRVGSEARAEFQEPTAPETANQDTMGNTIMFLAVDRGEPVRFEKPVWAHTYTEEDLKYRSHVDEICAQADGGGTVAPEEGKNQLPEFSNVDAGYWWIELGGDYNDIIEQGEEIRDDLLKCVYGVWDHIKNQGNHGVENYDLEWVGMVPGYRESRRLEGEYILNENDVRANRVFEDAVAYGGWPMDVHVPGGIRDLNSYGSKVYNFEGCYTIPYRCYVSRDVDNLMMAGRDISTSKMAFSSTRVMGTCAVGGQAVGTAAALAIRYGCTPKQVGEQHIRELQQELMKNDCYLPGFANEDEADMARTARVSASSEQDDGRAERVINGVARNVNGQVNCWKSASLEEPQTLTLKLFEEREVRQVRLTFDTDLSHEIQPSMIKNVRDRQVKGLPRELVKDYRVSLLLDGNVVGTREVRGNGQRLNVLDFDGGECDEVQITVESSHGCDYACIFEVRIY</sequence>
<organism evidence="6 7">
    <name type="scientific">Hungatella hathewayi WAL-18680</name>
    <dbReference type="NCBI Taxonomy" id="742737"/>
    <lineage>
        <taxon>Bacteria</taxon>
        <taxon>Bacillati</taxon>
        <taxon>Bacillota</taxon>
        <taxon>Clostridia</taxon>
        <taxon>Lachnospirales</taxon>
        <taxon>Lachnospiraceae</taxon>
        <taxon>Hungatella</taxon>
    </lineage>
</organism>
<evidence type="ECO:0000256" key="2">
    <source>
        <dbReference type="ARBA" id="ARBA00022723"/>
    </source>
</evidence>
<accession>G5ID50</accession>
<keyword evidence="2" id="KW-0479">Metal-binding</keyword>
<dbReference type="PANTHER" id="PTHR43498">
    <property type="entry name" value="FERREDOXIN:COB-COM HETERODISULFIDE REDUCTASE SUBUNIT A"/>
    <property type="match status" value="1"/>
</dbReference>
<dbReference type="SUPFAM" id="SSF51905">
    <property type="entry name" value="FAD/NAD(P)-binding domain"/>
    <property type="match status" value="1"/>
</dbReference>
<protein>
    <recommendedName>
        <fullName evidence="8">FAD dependent oxidoreductase</fullName>
    </recommendedName>
</protein>
<evidence type="ECO:0000256" key="3">
    <source>
        <dbReference type="ARBA" id="ARBA00023002"/>
    </source>
</evidence>
<evidence type="ECO:0000256" key="1">
    <source>
        <dbReference type="ARBA" id="ARBA00022485"/>
    </source>
</evidence>
<dbReference type="OrthoDB" id="9759982at2"/>
<dbReference type="PRINTS" id="PR00411">
    <property type="entry name" value="PNDRDTASEI"/>
</dbReference>
<dbReference type="PATRIC" id="fig|742737.3.peg.1438"/>
<reference evidence="6 7" key="1">
    <citation type="submission" date="2011-08" db="EMBL/GenBank/DDBJ databases">
        <title>The Genome Sequence of Clostridium hathewayi WAL-18680.</title>
        <authorList>
            <consortium name="The Broad Institute Genome Sequencing Platform"/>
            <person name="Earl A."/>
            <person name="Ward D."/>
            <person name="Feldgarden M."/>
            <person name="Gevers D."/>
            <person name="Finegold S.M."/>
            <person name="Summanen P.H."/>
            <person name="Molitoris D.R."/>
            <person name="Song M."/>
            <person name="Daigneault M."/>
            <person name="Allen-Vercoe E."/>
            <person name="Young S.K."/>
            <person name="Zeng Q."/>
            <person name="Gargeya S."/>
            <person name="Fitzgerald M."/>
            <person name="Haas B."/>
            <person name="Abouelleil A."/>
            <person name="Alvarado L."/>
            <person name="Arachchi H.M."/>
            <person name="Berlin A."/>
            <person name="Brown A."/>
            <person name="Chapman S.B."/>
            <person name="Chen Z."/>
            <person name="Dunbar C."/>
            <person name="Freedman E."/>
            <person name="Gearin G."/>
            <person name="Gellesch M."/>
            <person name="Goldberg J."/>
            <person name="Griggs A."/>
            <person name="Gujja S."/>
            <person name="Heiman D."/>
            <person name="Howarth C."/>
            <person name="Larson L."/>
            <person name="Lui A."/>
            <person name="MacDonald P.J.P."/>
            <person name="Montmayeur A."/>
            <person name="Murphy C."/>
            <person name="Neiman D."/>
            <person name="Pearson M."/>
            <person name="Priest M."/>
            <person name="Roberts A."/>
            <person name="Saif S."/>
            <person name="Shea T."/>
            <person name="Shenoy N."/>
            <person name="Sisk P."/>
            <person name="Stolte C."/>
            <person name="Sykes S."/>
            <person name="Wortman J."/>
            <person name="Nusbaum C."/>
            <person name="Birren B."/>
        </authorList>
    </citation>
    <scope>NUCLEOTIDE SEQUENCE [LARGE SCALE GENOMIC DNA]</scope>
    <source>
        <strain evidence="6 7">WAL-18680</strain>
    </source>
</reference>
<keyword evidence="5" id="KW-0411">Iron-sulfur</keyword>
<dbReference type="InterPro" id="IPR039650">
    <property type="entry name" value="HdrA-like"/>
</dbReference>
<keyword evidence="1" id="KW-0004">4Fe-4S</keyword>
<evidence type="ECO:0000256" key="4">
    <source>
        <dbReference type="ARBA" id="ARBA00023004"/>
    </source>
</evidence>
<proteinExistence type="predicted"/>
<dbReference type="Proteomes" id="UP000005384">
    <property type="component" value="Unassembled WGS sequence"/>
</dbReference>
<dbReference type="AlphaFoldDB" id="G5ID50"/>